<dbReference type="PANTHER" id="PTHR12203">
    <property type="entry name" value="KDEL LYS-ASP-GLU-LEU CONTAINING - RELATED"/>
    <property type="match status" value="1"/>
</dbReference>
<comment type="similarity">
    <text evidence="1">Belongs to the glycosyltransferase 90 family.</text>
</comment>
<gene>
    <name evidence="4" type="ORF">PCOR1329_LOCUS78189</name>
</gene>
<dbReference type="InterPro" id="IPR051091">
    <property type="entry name" value="O-Glucosyltr/Glycosyltrsf_90"/>
</dbReference>
<evidence type="ECO:0000256" key="2">
    <source>
        <dbReference type="ARBA" id="ARBA00022679"/>
    </source>
</evidence>
<dbReference type="Proteomes" id="UP001189429">
    <property type="component" value="Unassembled WGS sequence"/>
</dbReference>
<proteinExistence type="inferred from homology"/>
<keyword evidence="5" id="KW-1185">Reference proteome</keyword>
<dbReference type="Pfam" id="PF05686">
    <property type="entry name" value="Glyco_transf_90"/>
    <property type="match status" value="1"/>
</dbReference>
<comment type="caution">
    <text evidence="4">The sequence shown here is derived from an EMBL/GenBank/DDBJ whole genome shotgun (WGS) entry which is preliminary data.</text>
</comment>
<evidence type="ECO:0000256" key="1">
    <source>
        <dbReference type="ARBA" id="ARBA00010118"/>
    </source>
</evidence>
<feature type="domain" description="Glycosyl transferase CAP10" evidence="3">
    <location>
        <begin position="163"/>
        <end position="404"/>
    </location>
</feature>
<accession>A0ABN9XMW2</accession>
<dbReference type="EMBL" id="CAUYUJ010020884">
    <property type="protein sequence ID" value="CAK0901113.1"/>
    <property type="molecule type" value="Genomic_DNA"/>
</dbReference>
<evidence type="ECO:0000259" key="3">
    <source>
        <dbReference type="SMART" id="SM00672"/>
    </source>
</evidence>
<protein>
    <recommendedName>
        <fullName evidence="3">Glycosyl transferase CAP10 domain-containing protein</fullName>
    </recommendedName>
</protein>
<dbReference type="InterPro" id="IPR006598">
    <property type="entry name" value="CAP10"/>
</dbReference>
<dbReference type="PANTHER" id="PTHR12203:SF35">
    <property type="entry name" value="PROTEIN O-GLUCOSYLTRANSFERASE 1"/>
    <property type="match status" value="1"/>
</dbReference>
<evidence type="ECO:0000313" key="5">
    <source>
        <dbReference type="Proteomes" id="UP001189429"/>
    </source>
</evidence>
<keyword evidence="2" id="KW-0808">Transferase</keyword>
<name>A0ABN9XMW2_9DINO</name>
<dbReference type="SMART" id="SM00672">
    <property type="entry name" value="CAP10"/>
    <property type="match status" value="1"/>
</dbReference>
<reference evidence="4" key="1">
    <citation type="submission" date="2023-10" db="EMBL/GenBank/DDBJ databases">
        <authorList>
            <person name="Chen Y."/>
            <person name="Shah S."/>
            <person name="Dougan E. K."/>
            <person name="Thang M."/>
            <person name="Chan C."/>
        </authorList>
    </citation>
    <scope>NUCLEOTIDE SEQUENCE [LARGE SCALE GENOMIC DNA]</scope>
</reference>
<organism evidence="4 5">
    <name type="scientific">Prorocentrum cordatum</name>
    <dbReference type="NCBI Taxonomy" id="2364126"/>
    <lineage>
        <taxon>Eukaryota</taxon>
        <taxon>Sar</taxon>
        <taxon>Alveolata</taxon>
        <taxon>Dinophyceae</taxon>
        <taxon>Prorocentrales</taxon>
        <taxon>Prorocentraceae</taxon>
        <taxon>Prorocentrum</taxon>
    </lineage>
</organism>
<sequence>MKAVAALLCVSLERGMTLTTREVAEDGVSVNASPDESEEHDPEDIEVLQWMGTDGMAIVEKEIAAGHAALSSSLQAMGELFGARKSGVKPMPVSTICETIGVDTHACGRVEEYLGRLANVTDRVSVKVPKFARSVPCDVLFATSLSDLCKLPASVPAQVYRADICKAFASAPQAIGEGHALFKFGDRRDASACYPTFYKTRLLKKRDDNYVLLDLNHGRHWGPMKKVADADIPWASKNATLVWRGVSTGKCDTGAKNSRMMLCKKWYNSTDSRIDVGMTDVVQNCHLARRYKKHGMSMKSLLTSKYHLLVNGNDKPSGLNWVLLSNSVPFMVEPDIESWLLEASLKPWEHYIPIKPDFSDLSTKVDWAVQNDAEAERISKAGQEYVQQFGTTAEEMAVQAAVLAAYIDRMDIADGGVSVKLEGTCQLDGQ</sequence>
<evidence type="ECO:0000313" key="4">
    <source>
        <dbReference type="EMBL" id="CAK0901113.1"/>
    </source>
</evidence>